<dbReference type="AlphaFoldDB" id="A0A9D4HRN8"/>
<evidence type="ECO:0000313" key="1">
    <source>
        <dbReference type="EMBL" id="KAH3728530.1"/>
    </source>
</evidence>
<dbReference type="Proteomes" id="UP000828390">
    <property type="component" value="Unassembled WGS sequence"/>
</dbReference>
<proteinExistence type="predicted"/>
<reference evidence="1" key="1">
    <citation type="journal article" date="2019" name="bioRxiv">
        <title>The Genome of the Zebra Mussel, Dreissena polymorpha: A Resource for Invasive Species Research.</title>
        <authorList>
            <person name="McCartney M.A."/>
            <person name="Auch B."/>
            <person name="Kono T."/>
            <person name="Mallez S."/>
            <person name="Zhang Y."/>
            <person name="Obille A."/>
            <person name="Becker A."/>
            <person name="Abrahante J.E."/>
            <person name="Garbe J."/>
            <person name="Badalamenti J.P."/>
            <person name="Herman A."/>
            <person name="Mangelson H."/>
            <person name="Liachko I."/>
            <person name="Sullivan S."/>
            <person name="Sone E.D."/>
            <person name="Koren S."/>
            <person name="Silverstein K.A.T."/>
            <person name="Beckman K.B."/>
            <person name="Gohl D.M."/>
        </authorList>
    </citation>
    <scope>NUCLEOTIDE SEQUENCE</scope>
    <source>
        <strain evidence="1">Duluth1</strain>
        <tissue evidence="1">Whole animal</tissue>
    </source>
</reference>
<name>A0A9D4HRN8_DREPO</name>
<evidence type="ECO:0000313" key="2">
    <source>
        <dbReference type="Proteomes" id="UP000828390"/>
    </source>
</evidence>
<dbReference type="EMBL" id="JAIWYP010000012">
    <property type="protein sequence ID" value="KAH3728530.1"/>
    <property type="molecule type" value="Genomic_DNA"/>
</dbReference>
<gene>
    <name evidence="1" type="ORF">DPMN_054487</name>
</gene>
<sequence>MLDPKPELRSLEDFDLDIRVASGEKLPYSGYVEIDITVPCLTDKVFHDTFVGSRSYIVQQESSHCSWN</sequence>
<comment type="caution">
    <text evidence="1">The sequence shown here is derived from an EMBL/GenBank/DDBJ whole genome shotgun (WGS) entry which is preliminary data.</text>
</comment>
<keyword evidence="2" id="KW-1185">Reference proteome</keyword>
<protein>
    <submittedName>
        <fullName evidence="1">Uncharacterized protein</fullName>
    </submittedName>
</protein>
<organism evidence="1 2">
    <name type="scientific">Dreissena polymorpha</name>
    <name type="common">Zebra mussel</name>
    <name type="synonym">Mytilus polymorpha</name>
    <dbReference type="NCBI Taxonomy" id="45954"/>
    <lineage>
        <taxon>Eukaryota</taxon>
        <taxon>Metazoa</taxon>
        <taxon>Spiralia</taxon>
        <taxon>Lophotrochozoa</taxon>
        <taxon>Mollusca</taxon>
        <taxon>Bivalvia</taxon>
        <taxon>Autobranchia</taxon>
        <taxon>Heteroconchia</taxon>
        <taxon>Euheterodonta</taxon>
        <taxon>Imparidentia</taxon>
        <taxon>Neoheterodontei</taxon>
        <taxon>Myida</taxon>
        <taxon>Dreissenoidea</taxon>
        <taxon>Dreissenidae</taxon>
        <taxon>Dreissena</taxon>
    </lineage>
</organism>
<accession>A0A9D4HRN8</accession>
<reference evidence="1" key="2">
    <citation type="submission" date="2020-11" db="EMBL/GenBank/DDBJ databases">
        <authorList>
            <person name="McCartney M.A."/>
            <person name="Auch B."/>
            <person name="Kono T."/>
            <person name="Mallez S."/>
            <person name="Becker A."/>
            <person name="Gohl D.M."/>
            <person name="Silverstein K.A.T."/>
            <person name="Koren S."/>
            <person name="Bechman K.B."/>
            <person name="Herman A."/>
            <person name="Abrahante J.E."/>
            <person name="Garbe J."/>
        </authorList>
    </citation>
    <scope>NUCLEOTIDE SEQUENCE</scope>
    <source>
        <strain evidence="1">Duluth1</strain>
        <tissue evidence="1">Whole animal</tissue>
    </source>
</reference>